<organism evidence="1 2">
    <name type="scientific">Portunus trituberculatus</name>
    <name type="common">Swimming crab</name>
    <name type="synonym">Neptunus trituberculatus</name>
    <dbReference type="NCBI Taxonomy" id="210409"/>
    <lineage>
        <taxon>Eukaryota</taxon>
        <taxon>Metazoa</taxon>
        <taxon>Ecdysozoa</taxon>
        <taxon>Arthropoda</taxon>
        <taxon>Crustacea</taxon>
        <taxon>Multicrustacea</taxon>
        <taxon>Malacostraca</taxon>
        <taxon>Eumalacostraca</taxon>
        <taxon>Eucarida</taxon>
        <taxon>Decapoda</taxon>
        <taxon>Pleocyemata</taxon>
        <taxon>Brachyura</taxon>
        <taxon>Eubrachyura</taxon>
        <taxon>Portunoidea</taxon>
        <taxon>Portunidae</taxon>
        <taxon>Portuninae</taxon>
        <taxon>Portunus</taxon>
    </lineage>
</organism>
<evidence type="ECO:0000313" key="2">
    <source>
        <dbReference type="Proteomes" id="UP000324222"/>
    </source>
</evidence>
<dbReference type="Proteomes" id="UP000324222">
    <property type="component" value="Unassembled WGS sequence"/>
</dbReference>
<comment type="caution">
    <text evidence="1">The sequence shown here is derived from an EMBL/GenBank/DDBJ whole genome shotgun (WGS) entry which is preliminary data.</text>
</comment>
<reference evidence="1 2" key="1">
    <citation type="submission" date="2019-05" db="EMBL/GenBank/DDBJ databases">
        <title>Another draft genome of Portunus trituberculatus and its Hox gene families provides insights of decapod evolution.</title>
        <authorList>
            <person name="Jeong J.-H."/>
            <person name="Song I."/>
            <person name="Kim S."/>
            <person name="Choi T."/>
            <person name="Kim D."/>
            <person name="Ryu S."/>
            <person name="Kim W."/>
        </authorList>
    </citation>
    <scope>NUCLEOTIDE SEQUENCE [LARGE SCALE GENOMIC DNA]</scope>
    <source>
        <tissue evidence="1">Muscle</tissue>
    </source>
</reference>
<protein>
    <submittedName>
        <fullName evidence="1">Uncharacterized protein</fullName>
    </submittedName>
</protein>
<dbReference type="EMBL" id="VSRR010022630">
    <property type="protein sequence ID" value="MPC64824.1"/>
    <property type="molecule type" value="Genomic_DNA"/>
</dbReference>
<accession>A0A5B7H7Q9</accession>
<keyword evidence="2" id="KW-1185">Reference proteome</keyword>
<proteinExistence type="predicted"/>
<evidence type="ECO:0000313" key="1">
    <source>
        <dbReference type="EMBL" id="MPC64824.1"/>
    </source>
</evidence>
<dbReference type="AlphaFoldDB" id="A0A5B7H7Q9"/>
<gene>
    <name evidence="1" type="ORF">E2C01_058945</name>
</gene>
<sequence length="104" mass="12103">MKATTLLEEMRVYNSIRQWCVLRFERKPKSLGNKIGLKRKRRLVSSIRSITLLRQEGRLARTCLCLTLEWVRRCCTSKHWPQNPACNLDYRAVAEGYLGFSGAT</sequence>
<name>A0A5B7H7Q9_PORTR</name>